<feature type="compositionally biased region" description="Low complexity" evidence="1">
    <location>
        <begin position="10"/>
        <end position="22"/>
    </location>
</feature>
<feature type="region of interest" description="Disordered" evidence="1">
    <location>
        <begin position="1"/>
        <end position="104"/>
    </location>
</feature>
<organism evidence="3 4">
    <name type="scientific">Rubrivivax rivuli</name>
    <dbReference type="NCBI Taxonomy" id="1862385"/>
    <lineage>
        <taxon>Bacteria</taxon>
        <taxon>Pseudomonadati</taxon>
        <taxon>Pseudomonadota</taxon>
        <taxon>Betaproteobacteria</taxon>
        <taxon>Burkholderiales</taxon>
        <taxon>Sphaerotilaceae</taxon>
        <taxon>Rubrivivax</taxon>
    </lineage>
</organism>
<dbReference type="OrthoDB" id="9182382at2"/>
<feature type="compositionally biased region" description="Low complexity" evidence="1">
    <location>
        <begin position="120"/>
        <end position="129"/>
    </location>
</feature>
<evidence type="ECO:0000313" key="4">
    <source>
        <dbReference type="Proteomes" id="UP000285575"/>
    </source>
</evidence>
<dbReference type="EMBL" id="SACR01000003">
    <property type="protein sequence ID" value="RVU46110.1"/>
    <property type="molecule type" value="Genomic_DNA"/>
</dbReference>
<protein>
    <submittedName>
        <fullName evidence="3">Uncharacterized protein</fullName>
    </submittedName>
</protein>
<proteinExistence type="predicted"/>
<dbReference type="AlphaFoldDB" id="A0A437RH67"/>
<keyword evidence="2" id="KW-1133">Transmembrane helix</keyword>
<gene>
    <name evidence="3" type="ORF">EOE66_09590</name>
</gene>
<accession>A0A437RH67</accession>
<keyword evidence="2" id="KW-0812">Transmembrane</keyword>
<keyword evidence="2" id="KW-0472">Membrane</keyword>
<name>A0A437RH67_9BURK</name>
<reference evidence="3 4" key="1">
    <citation type="submission" date="2019-01" db="EMBL/GenBank/DDBJ databases">
        <authorList>
            <person name="Chen W.-M."/>
        </authorList>
    </citation>
    <scope>NUCLEOTIDE SEQUENCE [LARGE SCALE GENOMIC DNA]</scope>
    <source>
        <strain evidence="3 4">KYPY4</strain>
    </source>
</reference>
<evidence type="ECO:0000313" key="3">
    <source>
        <dbReference type="EMBL" id="RVU46110.1"/>
    </source>
</evidence>
<evidence type="ECO:0000256" key="1">
    <source>
        <dbReference type="SAM" id="MobiDB-lite"/>
    </source>
</evidence>
<keyword evidence="4" id="KW-1185">Reference proteome</keyword>
<feature type="region of interest" description="Disordered" evidence="1">
    <location>
        <begin position="120"/>
        <end position="143"/>
    </location>
</feature>
<evidence type="ECO:0000256" key="2">
    <source>
        <dbReference type="SAM" id="Phobius"/>
    </source>
</evidence>
<sequence>MSAAPTTEVPTTNASAPAAPTSVLEGGVRKHSGRGETSTIDMLVEMQQPSAGLQFNERQRPGDGRVRPTPPAGGLTQGLPAPGNSLGNTPARAEPPPVSAAGLFGAGATPQVQQQQMARPAAPVAGLAAESGGPSPRSAPSEAHANPALARWLALPREVIQYVRENRGLVIGSAVALLLSAWMGSVLVARLRG</sequence>
<dbReference type="RefSeq" id="WP_128228476.1">
    <property type="nucleotide sequence ID" value="NZ_SACR01000003.1"/>
</dbReference>
<feature type="compositionally biased region" description="Basic and acidic residues" evidence="1">
    <location>
        <begin position="57"/>
        <end position="66"/>
    </location>
</feature>
<feature type="transmembrane region" description="Helical" evidence="2">
    <location>
        <begin position="169"/>
        <end position="189"/>
    </location>
</feature>
<dbReference type="Proteomes" id="UP000285575">
    <property type="component" value="Unassembled WGS sequence"/>
</dbReference>
<comment type="caution">
    <text evidence="3">The sequence shown here is derived from an EMBL/GenBank/DDBJ whole genome shotgun (WGS) entry which is preliminary data.</text>
</comment>